<gene>
    <name evidence="6" type="ORF">P3W85_16895</name>
</gene>
<feature type="domain" description="PilZ" evidence="4">
    <location>
        <begin position="134"/>
        <end position="246"/>
    </location>
</feature>
<reference evidence="6 7" key="1">
    <citation type="submission" date="2023-03" db="EMBL/GenBank/DDBJ databases">
        <title>Draft assemblies of triclosan tolerant bacteria isolated from returned activated sludge.</title>
        <authorList>
            <person name="Van Hamelsveld S."/>
        </authorList>
    </citation>
    <scope>NUCLEOTIDE SEQUENCE [LARGE SCALE GENOMIC DNA]</scope>
    <source>
        <strain evidence="6 7">GW210010_S58</strain>
    </source>
</reference>
<keyword evidence="1" id="KW-0973">c-di-GMP</keyword>
<dbReference type="RefSeq" id="WP_276265618.1">
    <property type="nucleotide sequence ID" value="NZ_JARJLM010000286.1"/>
</dbReference>
<keyword evidence="3" id="KW-0975">Bacterial flagellum</keyword>
<dbReference type="Proteomes" id="UP001216674">
    <property type="component" value="Unassembled WGS sequence"/>
</dbReference>
<evidence type="ECO:0000259" key="4">
    <source>
        <dbReference type="Pfam" id="PF07238"/>
    </source>
</evidence>
<organism evidence="6 7">
    <name type="scientific">Cupriavidus basilensis</name>
    <dbReference type="NCBI Taxonomy" id="68895"/>
    <lineage>
        <taxon>Bacteria</taxon>
        <taxon>Pseudomonadati</taxon>
        <taxon>Pseudomonadota</taxon>
        <taxon>Betaproteobacteria</taxon>
        <taxon>Burkholderiales</taxon>
        <taxon>Burkholderiaceae</taxon>
        <taxon>Cupriavidus</taxon>
    </lineage>
</organism>
<comment type="caution">
    <text evidence="6">The sequence shown here is derived from an EMBL/GenBank/DDBJ whole genome shotgun (WGS) entry which is preliminary data.</text>
</comment>
<name>A0ABT6APU1_9BURK</name>
<dbReference type="InterPro" id="IPR012349">
    <property type="entry name" value="Split_barrel_FMN-bd"/>
</dbReference>
<dbReference type="InterPro" id="IPR009875">
    <property type="entry name" value="PilZ_domain"/>
</dbReference>
<dbReference type="EMBL" id="JARJLM010000286">
    <property type="protein sequence ID" value="MDF3834623.1"/>
    <property type="molecule type" value="Genomic_DNA"/>
</dbReference>
<feature type="domain" description="Type III secretion system flagellar brake protein YcgR PilZN" evidence="5">
    <location>
        <begin position="28"/>
        <end position="131"/>
    </location>
</feature>
<dbReference type="Gene3D" id="2.40.10.220">
    <property type="entry name" value="predicted glycosyltransferase like domains"/>
    <property type="match status" value="1"/>
</dbReference>
<proteinExistence type="predicted"/>
<dbReference type="Pfam" id="PF07238">
    <property type="entry name" value="PilZ"/>
    <property type="match status" value="1"/>
</dbReference>
<dbReference type="Pfam" id="PF07317">
    <property type="entry name" value="PilZN"/>
    <property type="match status" value="1"/>
</dbReference>
<protein>
    <submittedName>
        <fullName evidence="6">Flagellar brake protein</fullName>
    </submittedName>
</protein>
<keyword evidence="2" id="KW-0547">Nucleotide-binding</keyword>
<sequence>MSLNPSNARRQTDRMPAPGDSLLNACHRLTLPVQISAVLLDLAWLKCIVRLRTRDGYRIATTLLKVDPVGCTFVFDGCRTEAERDLLLTSDEIAVTAVLRDVRIDFVIGRPYPVKYRGGTACAVAFPSQLNHFERRRHPRARPHAAMGYRCELRTSDDQILRLDIADLSLSGVGLRSTAVSMAQLSAGTILPGCRLDFRGQGELEFDLQVVGHGLVWSDQRATHHIGCTFAGLAPGQQTFLQRLVYHIELAGREE</sequence>
<evidence type="ECO:0000313" key="7">
    <source>
        <dbReference type="Proteomes" id="UP001216674"/>
    </source>
</evidence>
<evidence type="ECO:0000256" key="1">
    <source>
        <dbReference type="ARBA" id="ARBA00022636"/>
    </source>
</evidence>
<keyword evidence="6" id="KW-0966">Cell projection</keyword>
<accession>A0ABT6APU1</accession>
<evidence type="ECO:0000256" key="3">
    <source>
        <dbReference type="ARBA" id="ARBA00023143"/>
    </source>
</evidence>
<keyword evidence="7" id="KW-1185">Reference proteome</keyword>
<keyword evidence="6" id="KW-0282">Flagellum</keyword>
<dbReference type="InterPro" id="IPR009926">
    <property type="entry name" value="T3SS_YcgR_PilZN"/>
</dbReference>
<evidence type="ECO:0000313" key="6">
    <source>
        <dbReference type="EMBL" id="MDF3834623.1"/>
    </source>
</evidence>
<evidence type="ECO:0000256" key="2">
    <source>
        <dbReference type="ARBA" id="ARBA00022741"/>
    </source>
</evidence>
<dbReference type="Gene3D" id="2.30.110.10">
    <property type="entry name" value="Electron Transport, Fmn-binding Protein, Chain A"/>
    <property type="match status" value="1"/>
</dbReference>
<evidence type="ECO:0000259" key="5">
    <source>
        <dbReference type="Pfam" id="PF07317"/>
    </source>
</evidence>
<keyword evidence="6" id="KW-0969">Cilium</keyword>